<evidence type="ECO:0000256" key="3">
    <source>
        <dbReference type="ARBA" id="ARBA00022452"/>
    </source>
</evidence>
<dbReference type="FunFam" id="2.170.130.10:FF:000009">
    <property type="entry name" value="SusC/RagA family TonB-linked outer membrane protein"/>
    <property type="match status" value="1"/>
</dbReference>
<dbReference type="SMART" id="SM00965">
    <property type="entry name" value="STN"/>
    <property type="match status" value="1"/>
</dbReference>
<dbReference type="InterPro" id="IPR023997">
    <property type="entry name" value="TonB-dep_OMP_SusC/RagA_CS"/>
</dbReference>
<dbReference type="InterPro" id="IPR039426">
    <property type="entry name" value="TonB-dep_rcpt-like"/>
</dbReference>
<dbReference type="Pfam" id="PF07660">
    <property type="entry name" value="STN"/>
    <property type="match status" value="1"/>
</dbReference>
<evidence type="ECO:0000256" key="6">
    <source>
        <dbReference type="ARBA" id="ARBA00023004"/>
    </source>
</evidence>
<comment type="similarity">
    <text evidence="10 11">Belongs to the TonB-dependent receptor family.</text>
</comment>
<dbReference type="InterPro" id="IPR011662">
    <property type="entry name" value="Secretin/TonB_short_N"/>
</dbReference>
<evidence type="ECO:0000256" key="4">
    <source>
        <dbReference type="ARBA" id="ARBA00022496"/>
    </source>
</evidence>
<evidence type="ECO:0000256" key="9">
    <source>
        <dbReference type="ARBA" id="ARBA00023237"/>
    </source>
</evidence>
<dbReference type="Pfam" id="PF00593">
    <property type="entry name" value="TonB_dep_Rec_b-barrel"/>
    <property type="match status" value="1"/>
</dbReference>
<evidence type="ECO:0000256" key="10">
    <source>
        <dbReference type="PROSITE-ProRule" id="PRU01360"/>
    </source>
</evidence>
<keyword evidence="3 10" id="KW-1134">Transmembrane beta strand</keyword>
<dbReference type="AlphaFoldDB" id="A0A3R6DIG3"/>
<dbReference type="Gene3D" id="3.55.50.30">
    <property type="match status" value="1"/>
</dbReference>
<dbReference type="RefSeq" id="WP_122203856.1">
    <property type="nucleotide sequence ID" value="NZ_QSII01000002.1"/>
</dbReference>
<comment type="subcellular location">
    <subcellularLocation>
        <location evidence="1 10">Cell outer membrane</location>
        <topology evidence="1 10">Multi-pass membrane protein</topology>
    </subcellularLocation>
</comment>
<dbReference type="SUPFAM" id="SSF49464">
    <property type="entry name" value="Carboxypeptidase regulatory domain-like"/>
    <property type="match status" value="1"/>
</dbReference>
<keyword evidence="2 10" id="KW-0813">Transport</keyword>
<dbReference type="EMBL" id="QSII01000002">
    <property type="protein sequence ID" value="RHC89392.1"/>
    <property type="molecule type" value="Genomic_DNA"/>
</dbReference>
<evidence type="ECO:0000256" key="1">
    <source>
        <dbReference type="ARBA" id="ARBA00004571"/>
    </source>
</evidence>
<dbReference type="InterPro" id="IPR008969">
    <property type="entry name" value="CarboxyPept-like_regulatory"/>
</dbReference>
<protein>
    <submittedName>
        <fullName evidence="13">SusC/RagA family TonB-linked outer membrane protein</fullName>
    </submittedName>
</protein>
<dbReference type="InterPro" id="IPR012910">
    <property type="entry name" value="Plug_dom"/>
</dbReference>
<keyword evidence="4" id="KW-0406">Ion transport</keyword>
<dbReference type="InterPro" id="IPR036942">
    <property type="entry name" value="Beta-barrel_TonB_sf"/>
</dbReference>
<evidence type="ECO:0000313" key="14">
    <source>
        <dbReference type="Proteomes" id="UP000286260"/>
    </source>
</evidence>
<dbReference type="Pfam" id="PF13715">
    <property type="entry name" value="CarbopepD_reg_2"/>
    <property type="match status" value="1"/>
</dbReference>
<dbReference type="PROSITE" id="PS52016">
    <property type="entry name" value="TONB_DEPENDENT_REC_3"/>
    <property type="match status" value="1"/>
</dbReference>
<evidence type="ECO:0000256" key="5">
    <source>
        <dbReference type="ARBA" id="ARBA00022692"/>
    </source>
</evidence>
<keyword evidence="6" id="KW-0408">Iron</keyword>
<accession>A0A3R6DIG3</accession>
<keyword evidence="5 10" id="KW-0812">Transmembrane</keyword>
<dbReference type="Gene3D" id="2.60.40.1120">
    <property type="entry name" value="Carboxypeptidase-like, regulatory domain"/>
    <property type="match status" value="1"/>
</dbReference>
<dbReference type="Gene3D" id="2.40.170.20">
    <property type="entry name" value="TonB-dependent receptor, beta-barrel domain"/>
    <property type="match status" value="1"/>
</dbReference>
<evidence type="ECO:0000259" key="12">
    <source>
        <dbReference type="SMART" id="SM00965"/>
    </source>
</evidence>
<dbReference type="Pfam" id="PF07715">
    <property type="entry name" value="Plug"/>
    <property type="match status" value="1"/>
</dbReference>
<feature type="domain" description="Secretin/TonB short N-terminal" evidence="12">
    <location>
        <begin position="66"/>
        <end position="117"/>
    </location>
</feature>
<gene>
    <name evidence="13" type="ORF">DW828_02225</name>
</gene>
<keyword evidence="8 10" id="KW-0472">Membrane</keyword>
<evidence type="ECO:0000313" key="13">
    <source>
        <dbReference type="EMBL" id="RHC89392.1"/>
    </source>
</evidence>
<dbReference type="Proteomes" id="UP000286260">
    <property type="component" value="Unassembled WGS sequence"/>
</dbReference>
<name>A0A3R6DIG3_9BACT</name>
<dbReference type="Gene3D" id="2.170.130.10">
    <property type="entry name" value="TonB-dependent receptor, plug domain"/>
    <property type="match status" value="1"/>
</dbReference>
<proteinExistence type="inferred from homology"/>
<dbReference type="SUPFAM" id="SSF56935">
    <property type="entry name" value="Porins"/>
    <property type="match status" value="1"/>
</dbReference>
<dbReference type="GO" id="GO:0006826">
    <property type="term" value="P:iron ion transport"/>
    <property type="evidence" value="ECO:0007669"/>
    <property type="project" value="UniProtKB-KW"/>
</dbReference>
<dbReference type="InterPro" id="IPR037066">
    <property type="entry name" value="Plug_dom_sf"/>
</dbReference>
<evidence type="ECO:0000256" key="11">
    <source>
        <dbReference type="RuleBase" id="RU003357"/>
    </source>
</evidence>
<keyword evidence="9 10" id="KW-0998">Cell outer membrane</keyword>
<organism evidence="13 14">
    <name type="scientific">Parabacteroides merdae</name>
    <dbReference type="NCBI Taxonomy" id="46503"/>
    <lineage>
        <taxon>Bacteria</taxon>
        <taxon>Pseudomonadati</taxon>
        <taxon>Bacteroidota</taxon>
        <taxon>Bacteroidia</taxon>
        <taxon>Bacteroidales</taxon>
        <taxon>Tannerellaceae</taxon>
        <taxon>Parabacteroides</taxon>
    </lineage>
</organism>
<comment type="caution">
    <text evidence="13">The sequence shown here is derived from an EMBL/GenBank/DDBJ whole genome shotgun (WGS) entry which is preliminary data.</text>
</comment>
<dbReference type="NCBIfam" id="TIGR04057">
    <property type="entry name" value="SusC_RagA_signa"/>
    <property type="match status" value="1"/>
</dbReference>
<dbReference type="NCBIfam" id="TIGR04056">
    <property type="entry name" value="OMP_RagA_SusC"/>
    <property type="match status" value="1"/>
</dbReference>
<dbReference type="FunFam" id="2.60.40.1120:FF:000003">
    <property type="entry name" value="Outer membrane protein Omp121"/>
    <property type="match status" value="1"/>
</dbReference>
<evidence type="ECO:0000256" key="8">
    <source>
        <dbReference type="ARBA" id="ARBA00023136"/>
    </source>
</evidence>
<sequence>MKKKRDDSAFLSLKTTRIMKITAIFILAGILQVSAVTYAQEHRISVEVKNGTFYEVVSQIEKQSKFMFFYKSEEIDNNQRINLNVKNKLVSEILNEITKNNNLTYKITGKHIIITKLSSENQDLKKITGRIKDNSGEPIVGVNVVEKGTTNGAITDINGNFSIEVVTGAVLQISYIGYNTQDIKITDKTSYNIVLKEDVEALDEIVVVGYGTMRKRDLTGAVSQLKGDEIADLPLRSASDALQGKAAGVTITSTSGTPGAMGTVRIRGVGTINDNDPLYVVDGLPQTDIGWLNPKDIESMEVLKDASAQAIYGARAANGVILITTKKGTTGTSYKSTIDFDMMVGVQNAAKTYDMLDAEGFIKYKNMAYEASSKPLLDDFATPKKIETILSFLDKNGGRAGTNWWNEIKNSNAISQNYNLSLSGGLDKLRYRSSFSYMKQDGIIKSTDYERLSGRLNLDSEVYKWLSVSLNTNVIYETRRTTDENNAYTSTVFSALTSDPITPAFRNNLIDIPDFLYNRIMDGYEPTNPFSQYTGILYSNKPNPLAQTDRKGQNRWKGLQLKNNLSADIKLFPFLSFKSSLGLDISRTSDESFLPKYYLNGTDQVTNAKVGRGVGQRDYWVFENYLSYNDKFGDHTVSTMVGTSAEKERYETVNASKEGLVNNDANQQIINAATKNPAASGSVSYHTMNSYFGRVFYSYADKYMITANIRWDGSSNFADKHRWGVFPSVSGGWNFREESFIKDVVGDWFSQGKFRAAWGEIGNQNISSGAYLTRYGNSTYYLLGNSMTPWLSGGRTNVGNPDLRWETTRQLDFGLDLAFFNSALKFNIDYFDRKTSDMLVQVPMPAAIGLPNTPWSNAGSVKNRGFEFVLDYHGKIGSDFSYNIAGNISTYKNKVLSLGGGTNIPGKTHLGNQVNTMIEPGKPIGYFYGYKMDGVFQTQEEINNYRGGPDNTIIMPTAEPGDLKFVDLNGDGKLGEEDRTMIGNPHPDFTFGLTLSGEYKGFDLSMFFQGSVGNDILNILKYDIYSGTGWYNAPKDIFDKFWTGPGSTNENFAISANSRDNLTMSEWYIENGSYVRLKNVTLGYTFPKQWVQKLTVQNLRLFVAAQNLFTITSYSGLDPELGNSNPAFMGIDMGWYPQARSFMVGLSLKL</sequence>
<keyword evidence="7 11" id="KW-0798">TonB box</keyword>
<evidence type="ECO:0000256" key="2">
    <source>
        <dbReference type="ARBA" id="ARBA00022448"/>
    </source>
</evidence>
<keyword evidence="4" id="KW-0410">Iron transport</keyword>
<dbReference type="GO" id="GO:0009279">
    <property type="term" value="C:cell outer membrane"/>
    <property type="evidence" value="ECO:0007669"/>
    <property type="project" value="UniProtKB-SubCell"/>
</dbReference>
<dbReference type="InterPro" id="IPR023996">
    <property type="entry name" value="TonB-dep_OMP_SusC/RagA"/>
</dbReference>
<reference evidence="13 14" key="1">
    <citation type="submission" date="2018-08" db="EMBL/GenBank/DDBJ databases">
        <title>A genome reference for cultivated species of the human gut microbiota.</title>
        <authorList>
            <person name="Zou Y."/>
            <person name="Xue W."/>
            <person name="Luo G."/>
        </authorList>
    </citation>
    <scope>NUCLEOTIDE SEQUENCE [LARGE SCALE GENOMIC DNA]</scope>
    <source>
        <strain evidence="13 14">AM34-17</strain>
    </source>
</reference>
<evidence type="ECO:0000256" key="7">
    <source>
        <dbReference type="ARBA" id="ARBA00023077"/>
    </source>
</evidence>
<dbReference type="InterPro" id="IPR000531">
    <property type="entry name" value="Beta-barrel_TonB"/>
</dbReference>